<dbReference type="RefSeq" id="WP_045107059.1">
    <property type="nucleotide sequence ID" value="NZ_LN681225.1"/>
</dbReference>
<evidence type="ECO:0000313" key="9">
    <source>
        <dbReference type="EMBL" id="CEK11966.1"/>
    </source>
</evidence>
<accession>A0A0A8UWP1</accession>
<dbReference type="SUPFAM" id="SSF55120">
    <property type="entry name" value="Pseudouridine synthase"/>
    <property type="match status" value="1"/>
</dbReference>
<evidence type="ECO:0000256" key="1">
    <source>
        <dbReference type="ARBA" id="ARBA00000385"/>
    </source>
</evidence>
<dbReference type="InterPro" id="IPR036974">
    <property type="entry name" value="PUA_sf"/>
</dbReference>
<dbReference type="CDD" id="cd02573">
    <property type="entry name" value="PseudoU_synth_EcTruB"/>
    <property type="match status" value="1"/>
</dbReference>
<dbReference type="NCBIfam" id="TIGR00431">
    <property type="entry name" value="TruB"/>
    <property type="match status" value="1"/>
</dbReference>
<reference evidence="10" key="1">
    <citation type="submission" date="2014-09" db="EMBL/GenBank/DDBJ databases">
        <authorList>
            <person name="Gomez-Valero L."/>
        </authorList>
    </citation>
    <scope>NUCLEOTIDE SEQUENCE [LARGE SCALE GENOMIC DNA]</scope>
    <source>
        <strain evidence="10">ATCC35250</strain>
    </source>
</reference>
<dbReference type="GO" id="GO:0160148">
    <property type="term" value="F:tRNA pseudouridine(55) synthase activity"/>
    <property type="evidence" value="ECO:0007669"/>
    <property type="project" value="UniProtKB-EC"/>
</dbReference>
<organism evidence="9 10">
    <name type="scientific">Legionella hackeliae</name>
    <dbReference type="NCBI Taxonomy" id="449"/>
    <lineage>
        <taxon>Bacteria</taxon>
        <taxon>Pseudomonadati</taxon>
        <taxon>Pseudomonadota</taxon>
        <taxon>Gammaproteobacteria</taxon>
        <taxon>Legionellales</taxon>
        <taxon>Legionellaceae</taxon>
        <taxon>Legionella</taxon>
    </lineage>
</organism>
<dbReference type="STRING" id="449.LHA_2974"/>
<dbReference type="Pfam" id="PF16198">
    <property type="entry name" value="TruB_C_2"/>
    <property type="match status" value="1"/>
</dbReference>
<dbReference type="PANTHER" id="PTHR13767:SF2">
    <property type="entry name" value="PSEUDOURIDYLATE SYNTHASE TRUB1"/>
    <property type="match status" value="1"/>
</dbReference>
<keyword evidence="10" id="KW-1185">Reference proteome</keyword>
<proteinExistence type="inferred from homology"/>
<gene>
    <name evidence="5 9" type="primary">truB</name>
    <name evidence="9" type="ORF">LHA_2974</name>
</gene>
<dbReference type="InterPro" id="IPR002501">
    <property type="entry name" value="PsdUridine_synth_N"/>
</dbReference>
<dbReference type="FunFam" id="3.30.2350.10:FF:000011">
    <property type="entry name" value="tRNA pseudouridine synthase B"/>
    <property type="match status" value="1"/>
</dbReference>
<feature type="domain" description="tRNA pseudouridine synthase II TruB subfamily 1 C-terminal" evidence="7">
    <location>
        <begin position="242"/>
        <end position="298"/>
    </location>
</feature>
<evidence type="ECO:0000256" key="5">
    <source>
        <dbReference type="HAMAP-Rule" id="MF_01080"/>
    </source>
</evidence>
<dbReference type="GO" id="GO:1990481">
    <property type="term" value="P:mRNA pseudouridine synthesis"/>
    <property type="evidence" value="ECO:0007669"/>
    <property type="project" value="TreeGrafter"/>
</dbReference>
<evidence type="ECO:0000259" key="6">
    <source>
        <dbReference type="Pfam" id="PF01509"/>
    </source>
</evidence>
<dbReference type="PANTHER" id="PTHR13767">
    <property type="entry name" value="TRNA-PSEUDOURIDINE SYNTHASE"/>
    <property type="match status" value="1"/>
</dbReference>
<evidence type="ECO:0000256" key="4">
    <source>
        <dbReference type="ARBA" id="ARBA00023235"/>
    </source>
</evidence>
<dbReference type="GO" id="GO:0031119">
    <property type="term" value="P:tRNA pseudouridine synthesis"/>
    <property type="evidence" value="ECO:0007669"/>
    <property type="project" value="UniProtKB-UniRule"/>
</dbReference>
<evidence type="ECO:0000256" key="2">
    <source>
        <dbReference type="ARBA" id="ARBA00005642"/>
    </source>
</evidence>
<dbReference type="EMBL" id="LN681225">
    <property type="protein sequence ID" value="CEK11966.1"/>
    <property type="molecule type" value="Genomic_DNA"/>
</dbReference>
<name>A0A0A8UWP1_LEGHA</name>
<protein>
    <recommendedName>
        <fullName evidence="5">tRNA pseudouridine synthase B</fullName>
        <ecNumber evidence="5">5.4.99.25</ecNumber>
    </recommendedName>
    <alternativeName>
        <fullName evidence="5">tRNA pseudouridine(55) synthase</fullName>
        <shortName evidence="5">Psi55 synthase</shortName>
    </alternativeName>
    <alternativeName>
        <fullName evidence="5">tRNA pseudouridylate synthase</fullName>
    </alternativeName>
    <alternativeName>
        <fullName evidence="5">tRNA-uridine isomerase</fullName>
    </alternativeName>
</protein>
<dbReference type="KEGG" id="lha:LHA_2974"/>
<sequence length="307" mass="34219">MSKISCDQSINGILLVNKPQGLSSNAVLQRVKRLYRAKKAGHTGSLDPLATGMLPICLGEATKFCQYLLDADKVYEATALLGIKTDTGDALGQIIQERKDFSVSEHELHRAMCQFTGHIKQVPSMFSALKHKGVPLYKYAREGVNIEREARNIIIHQLELTAFHDKSFDIKVSCSKGTYIRNLVEDIGDYLGPGAHITRLHRVCTAGFSNERMYGLDDLQEKSMPELLGCLLPMERAVNHFPAIVLNHDEILALRQGKVLKHDNDEGMDGYLRLQNNERQFIGLGVLSSGELTVKRLLTEEASNAIF</sequence>
<dbReference type="Pfam" id="PF09157">
    <property type="entry name" value="TruB-C_2"/>
    <property type="match status" value="1"/>
</dbReference>
<dbReference type="HAMAP" id="MF_01080">
    <property type="entry name" value="TruB_bact"/>
    <property type="match status" value="1"/>
</dbReference>
<dbReference type="Gene3D" id="3.30.2350.10">
    <property type="entry name" value="Pseudouridine synthase"/>
    <property type="match status" value="1"/>
</dbReference>
<dbReference type="AlphaFoldDB" id="A0A0A8UWP1"/>
<feature type="domain" description="tRNA pseudouridylate synthase B C-terminal" evidence="8">
    <location>
        <begin position="181"/>
        <end position="238"/>
    </location>
</feature>
<keyword evidence="4 5" id="KW-0413">Isomerase</keyword>
<dbReference type="InterPro" id="IPR015240">
    <property type="entry name" value="tRNA_sdUridine_synth_fam1_C"/>
</dbReference>
<evidence type="ECO:0000256" key="3">
    <source>
        <dbReference type="ARBA" id="ARBA00022694"/>
    </source>
</evidence>
<dbReference type="Proteomes" id="UP000032803">
    <property type="component" value="Chromosome I"/>
</dbReference>
<comment type="function">
    <text evidence="5">Responsible for synthesis of pseudouridine from uracil-55 in the psi GC loop of transfer RNAs.</text>
</comment>
<feature type="domain" description="Pseudouridine synthase II N-terminal" evidence="6">
    <location>
        <begin position="32"/>
        <end position="180"/>
    </location>
</feature>
<dbReference type="InterPro" id="IPR032819">
    <property type="entry name" value="TruB_C"/>
</dbReference>
<dbReference type="GO" id="GO:0003723">
    <property type="term" value="F:RNA binding"/>
    <property type="evidence" value="ECO:0007669"/>
    <property type="project" value="InterPro"/>
</dbReference>
<comment type="catalytic activity">
    <reaction evidence="1 5">
        <text>uridine(55) in tRNA = pseudouridine(55) in tRNA</text>
        <dbReference type="Rhea" id="RHEA:42532"/>
        <dbReference type="Rhea" id="RHEA-COMP:10101"/>
        <dbReference type="Rhea" id="RHEA-COMP:10102"/>
        <dbReference type="ChEBI" id="CHEBI:65314"/>
        <dbReference type="ChEBI" id="CHEBI:65315"/>
        <dbReference type="EC" id="5.4.99.25"/>
    </reaction>
</comment>
<dbReference type="EC" id="5.4.99.25" evidence="5"/>
<keyword evidence="3 5" id="KW-0819">tRNA processing</keyword>
<dbReference type="InterPro" id="IPR020103">
    <property type="entry name" value="PsdUridine_synth_cat_dom_sf"/>
</dbReference>
<evidence type="ECO:0000259" key="7">
    <source>
        <dbReference type="Pfam" id="PF09157"/>
    </source>
</evidence>
<evidence type="ECO:0000313" key="10">
    <source>
        <dbReference type="Proteomes" id="UP000032803"/>
    </source>
</evidence>
<dbReference type="Pfam" id="PF01509">
    <property type="entry name" value="TruB_N"/>
    <property type="match status" value="1"/>
</dbReference>
<dbReference type="PATRIC" id="fig|449.7.peg.1510"/>
<comment type="similarity">
    <text evidence="2 5">Belongs to the pseudouridine synthase TruB family. Type 1 subfamily.</text>
</comment>
<feature type="active site" description="Nucleophile" evidence="5">
    <location>
        <position position="47"/>
    </location>
</feature>
<dbReference type="OrthoDB" id="9802309at2"/>
<evidence type="ECO:0000259" key="8">
    <source>
        <dbReference type="Pfam" id="PF16198"/>
    </source>
</evidence>
<dbReference type="HOGENOM" id="CLU_032087_0_3_6"/>
<dbReference type="Gene3D" id="2.30.130.10">
    <property type="entry name" value="PUA domain"/>
    <property type="match status" value="1"/>
</dbReference>
<dbReference type="InterPro" id="IPR014780">
    <property type="entry name" value="tRNA_psdUridine_synth_TruB"/>
</dbReference>